<evidence type="ECO:0000313" key="3">
    <source>
        <dbReference type="EMBL" id="MFC4105654.1"/>
    </source>
</evidence>
<sequence length="548" mass="56866">MTAPPGGSVYDAREHGLVGDGVTNDQPALAALVDRLGDAAVRDGLGRVIYCPPGNYAIHDVGTVWRSRVSLIGAGPGVTRFLLGNPGNPGASVPLAFHTTQQHGAGPDNHTADCTFAGFEIDGTGVEMTEYDVLAKGLGLQYVLRGRFRDLYIHHTAATGFGCDFLQDTVVEGLVVVGCGRLDNGQQMGGAGIGVGIGGWGPDERFSVTGCVARGNGTNGIFVELQKDYWPPPRGIRITACHTEDNRFGISDWGADGIIVSGCVMVGNHEAGYDVSAHGTAGVAGRGGIVTGCLVDGNFADGVSIGNSTGPYTVAGNRISRNGRYGFRQHNIHRGDENESGGIVVDGNDIWGNGLDGVHIDAGLSDATVLDNRIRDNGRRCEPATSGGGPTVGYGRLSLTDTAADWRPDGHLGKTVTVGSRTATVASNTATELRLTPVRPGVTTAWHGEPPESGAGYELPDAPAHRAGITVAAPTRGLQIRGNRIWDGQRSPTQSYALWLTAAGRGPAAVLDNDLAGNAVAATRFDCGPGDGRWDRNRGLAAEPPPTG</sequence>
<reference evidence="4" key="1">
    <citation type="journal article" date="2019" name="Int. J. Syst. Evol. Microbiol.">
        <title>The Global Catalogue of Microorganisms (GCM) 10K type strain sequencing project: providing services to taxonomists for standard genome sequencing and annotation.</title>
        <authorList>
            <consortium name="The Broad Institute Genomics Platform"/>
            <consortium name="The Broad Institute Genome Sequencing Center for Infectious Disease"/>
            <person name="Wu L."/>
            <person name="Ma J."/>
        </authorList>
    </citation>
    <scope>NUCLEOTIDE SEQUENCE [LARGE SCALE GENOMIC DNA]</scope>
    <source>
        <strain evidence="4">2902at01</strain>
    </source>
</reference>
<dbReference type="InterPro" id="IPR011050">
    <property type="entry name" value="Pectin_lyase_fold/virulence"/>
</dbReference>
<organism evidence="3 4">
    <name type="scientific">Micromonospora zhanjiangensis</name>
    <dbReference type="NCBI Taxonomy" id="1522057"/>
    <lineage>
        <taxon>Bacteria</taxon>
        <taxon>Bacillati</taxon>
        <taxon>Actinomycetota</taxon>
        <taxon>Actinomycetes</taxon>
        <taxon>Micromonosporales</taxon>
        <taxon>Micromonosporaceae</taxon>
        <taxon>Micromonospora</taxon>
    </lineage>
</organism>
<gene>
    <name evidence="3" type="ORF">ACFOX0_06845</name>
</gene>
<evidence type="ECO:0000259" key="2">
    <source>
        <dbReference type="Pfam" id="PF05048"/>
    </source>
</evidence>
<dbReference type="SUPFAM" id="SSF51126">
    <property type="entry name" value="Pectin lyase-like"/>
    <property type="match status" value="2"/>
</dbReference>
<keyword evidence="4" id="KW-1185">Reference proteome</keyword>
<feature type="region of interest" description="Disordered" evidence="1">
    <location>
        <begin position="529"/>
        <end position="548"/>
    </location>
</feature>
<dbReference type="Proteomes" id="UP001595868">
    <property type="component" value="Unassembled WGS sequence"/>
</dbReference>
<dbReference type="Gene3D" id="2.160.20.10">
    <property type="entry name" value="Single-stranded right-handed beta-helix, Pectin lyase-like"/>
    <property type="match status" value="1"/>
</dbReference>
<proteinExistence type="predicted"/>
<dbReference type="InterPro" id="IPR007742">
    <property type="entry name" value="NosD_dom"/>
</dbReference>
<evidence type="ECO:0000256" key="1">
    <source>
        <dbReference type="SAM" id="MobiDB-lite"/>
    </source>
</evidence>
<dbReference type="Pfam" id="PF05048">
    <property type="entry name" value="NosD"/>
    <property type="match status" value="1"/>
</dbReference>
<evidence type="ECO:0000313" key="4">
    <source>
        <dbReference type="Proteomes" id="UP001595868"/>
    </source>
</evidence>
<dbReference type="InterPro" id="IPR006626">
    <property type="entry name" value="PbH1"/>
</dbReference>
<protein>
    <submittedName>
        <fullName evidence="3">Right-handed parallel beta-helix repeat-containing protein</fullName>
    </submittedName>
</protein>
<dbReference type="RefSeq" id="WP_377542844.1">
    <property type="nucleotide sequence ID" value="NZ_JBHSBN010000003.1"/>
</dbReference>
<feature type="domain" description="Periplasmic copper-binding protein NosD beta helix" evidence="2">
    <location>
        <begin position="234"/>
        <end position="378"/>
    </location>
</feature>
<dbReference type="SMART" id="SM00710">
    <property type="entry name" value="PbH1"/>
    <property type="match status" value="9"/>
</dbReference>
<comment type="caution">
    <text evidence="3">The sequence shown here is derived from an EMBL/GenBank/DDBJ whole genome shotgun (WGS) entry which is preliminary data.</text>
</comment>
<name>A0ABV8KHX8_9ACTN</name>
<accession>A0ABV8KHX8</accession>
<dbReference type="InterPro" id="IPR012334">
    <property type="entry name" value="Pectin_lyas_fold"/>
</dbReference>
<dbReference type="EMBL" id="JBHSBN010000003">
    <property type="protein sequence ID" value="MFC4105654.1"/>
    <property type="molecule type" value="Genomic_DNA"/>
</dbReference>